<accession>A0ABW0GJ24</accession>
<keyword evidence="7 9" id="KW-0012">Acyltransferase</keyword>
<evidence type="ECO:0000256" key="7">
    <source>
        <dbReference type="ARBA" id="ARBA00023315"/>
    </source>
</evidence>
<dbReference type="Gene3D" id="1.10.246.130">
    <property type="match status" value="1"/>
</dbReference>
<evidence type="ECO:0000256" key="10">
    <source>
        <dbReference type="SAM" id="MobiDB-lite"/>
    </source>
</evidence>
<evidence type="ECO:0000313" key="12">
    <source>
        <dbReference type="EMBL" id="MFC5379880.1"/>
    </source>
</evidence>
<dbReference type="InterPro" id="IPR006311">
    <property type="entry name" value="TAT_signal"/>
</dbReference>
<evidence type="ECO:0000256" key="4">
    <source>
        <dbReference type="ARBA" id="ARBA00022679"/>
    </source>
</evidence>
<comment type="similarity">
    <text evidence="3 9">Belongs to the gamma-glutamyltransferase family.</text>
</comment>
<dbReference type="InterPro" id="IPR043138">
    <property type="entry name" value="GGT_lsub"/>
</dbReference>
<comment type="PTM">
    <text evidence="9">Cleaved by autocatalysis into a large and a small subunit.</text>
</comment>
<dbReference type="RefSeq" id="WP_340269103.1">
    <property type="nucleotide sequence ID" value="NZ_JBBEOG010000003.1"/>
</dbReference>
<dbReference type="InterPro" id="IPR029055">
    <property type="entry name" value="Ntn_hydrolases_N"/>
</dbReference>
<dbReference type="Pfam" id="PF01019">
    <property type="entry name" value="G_glu_transpept"/>
    <property type="match status" value="1"/>
</dbReference>
<comment type="catalytic activity">
    <reaction evidence="8 9">
        <text>an N-terminal (5-L-glutamyl)-[peptide] + an alpha-amino acid = 5-L-glutamyl amino acid + an N-terminal L-alpha-aminoacyl-[peptide]</text>
        <dbReference type="Rhea" id="RHEA:23904"/>
        <dbReference type="Rhea" id="RHEA-COMP:9780"/>
        <dbReference type="Rhea" id="RHEA-COMP:9795"/>
        <dbReference type="ChEBI" id="CHEBI:77644"/>
        <dbReference type="ChEBI" id="CHEBI:78597"/>
        <dbReference type="ChEBI" id="CHEBI:78599"/>
        <dbReference type="ChEBI" id="CHEBI:78608"/>
        <dbReference type="EC" id="2.3.2.2"/>
    </reaction>
</comment>
<dbReference type="EC" id="3.4.19.13" evidence="9"/>
<dbReference type="EMBL" id="JBHSLD010000004">
    <property type="protein sequence ID" value="MFC5379880.1"/>
    <property type="molecule type" value="Genomic_DNA"/>
</dbReference>
<comment type="catalytic activity">
    <reaction evidence="1 9">
        <text>an S-substituted glutathione + H2O = an S-substituted L-cysteinylglycine + L-glutamate</text>
        <dbReference type="Rhea" id="RHEA:59468"/>
        <dbReference type="ChEBI" id="CHEBI:15377"/>
        <dbReference type="ChEBI" id="CHEBI:29985"/>
        <dbReference type="ChEBI" id="CHEBI:90779"/>
        <dbReference type="ChEBI" id="CHEBI:143103"/>
        <dbReference type="EC" id="3.4.19.13"/>
    </reaction>
</comment>
<evidence type="ECO:0000256" key="6">
    <source>
        <dbReference type="ARBA" id="ARBA00023145"/>
    </source>
</evidence>
<evidence type="ECO:0000256" key="9">
    <source>
        <dbReference type="RuleBase" id="RU368036"/>
    </source>
</evidence>
<dbReference type="PRINTS" id="PR01210">
    <property type="entry name" value="GGTRANSPTASE"/>
</dbReference>
<evidence type="ECO:0000256" key="5">
    <source>
        <dbReference type="ARBA" id="ARBA00022801"/>
    </source>
</evidence>
<name>A0ABW0GJ24_9MICO</name>
<evidence type="ECO:0000256" key="11">
    <source>
        <dbReference type="SAM" id="SignalP"/>
    </source>
</evidence>
<dbReference type="InterPro" id="IPR051792">
    <property type="entry name" value="GGT_bact"/>
</dbReference>
<dbReference type="InterPro" id="IPR000101">
    <property type="entry name" value="GGT_peptidase"/>
</dbReference>
<proteinExistence type="inferred from homology"/>
<evidence type="ECO:0000256" key="3">
    <source>
        <dbReference type="ARBA" id="ARBA00009381"/>
    </source>
</evidence>
<keyword evidence="9" id="KW-0317">Glutathione biosynthesis</keyword>
<feature type="chain" id="PRO_5047500669" description="Glutathione hydrolase proenzyme" evidence="11">
    <location>
        <begin position="31"/>
        <end position="594"/>
    </location>
</feature>
<dbReference type="PANTHER" id="PTHR43199">
    <property type="entry name" value="GLUTATHIONE HYDROLASE"/>
    <property type="match status" value="1"/>
</dbReference>
<dbReference type="PROSITE" id="PS51318">
    <property type="entry name" value="TAT"/>
    <property type="match status" value="1"/>
</dbReference>
<keyword evidence="11" id="KW-0732">Signal</keyword>
<dbReference type="InterPro" id="IPR043137">
    <property type="entry name" value="GGT_ssub_C"/>
</dbReference>
<dbReference type="SUPFAM" id="SSF56235">
    <property type="entry name" value="N-terminal nucleophile aminohydrolases (Ntn hydrolases)"/>
    <property type="match status" value="1"/>
</dbReference>
<comment type="catalytic activity">
    <reaction evidence="2 9">
        <text>glutathione + H2O = L-cysteinylglycine + L-glutamate</text>
        <dbReference type="Rhea" id="RHEA:28807"/>
        <dbReference type="ChEBI" id="CHEBI:15377"/>
        <dbReference type="ChEBI" id="CHEBI:29985"/>
        <dbReference type="ChEBI" id="CHEBI:57925"/>
        <dbReference type="ChEBI" id="CHEBI:61694"/>
        <dbReference type="EC" id="3.4.19.13"/>
    </reaction>
</comment>
<reference evidence="13" key="1">
    <citation type="journal article" date="2019" name="Int. J. Syst. Evol. Microbiol.">
        <title>The Global Catalogue of Microorganisms (GCM) 10K type strain sequencing project: providing services to taxonomists for standard genome sequencing and annotation.</title>
        <authorList>
            <consortium name="The Broad Institute Genomics Platform"/>
            <consortium name="The Broad Institute Genome Sequencing Center for Infectious Disease"/>
            <person name="Wu L."/>
            <person name="Ma J."/>
        </authorList>
    </citation>
    <scope>NUCLEOTIDE SEQUENCE [LARGE SCALE GENOMIC DNA]</scope>
    <source>
        <strain evidence="13">CCUG 43114</strain>
    </source>
</reference>
<gene>
    <name evidence="12" type="primary">ggt</name>
    <name evidence="12" type="ORF">ACFPJ6_03645</name>
</gene>
<feature type="region of interest" description="Disordered" evidence="10">
    <location>
        <begin position="378"/>
        <end position="404"/>
    </location>
</feature>
<keyword evidence="5 9" id="KW-0378">Hydrolase</keyword>
<protein>
    <recommendedName>
        <fullName evidence="9">Glutathione hydrolase proenzyme</fullName>
        <ecNumber evidence="9">2.3.2.2</ecNumber>
        <ecNumber evidence="9">3.4.19.13</ecNumber>
    </recommendedName>
    <component>
        <recommendedName>
            <fullName evidence="9">Glutathione hydrolase large chain</fullName>
        </recommendedName>
    </component>
    <component>
        <recommendedName>
            <fullName evidence="9">Glutathione hydrolase small chain</fullName>
        </recommendedName>
    </component>
</protein>
<feature type="signal peptide" evidence="11">
    <location>
        <begin position="1"/>
        <end position="30"/>
    </location>
</feature>
<comment type="caution">
    <text evidence="12">The sequence shown here is derived from an EMBL/GenBank/DDBJ whole genome shotgun (WGS) entry which is preliminary data.</text>
</comment>
<evidence type="ECO:0000313" key="13">
    <source>
        <dbReference type="Proteomes" id="UP001596122"/>
    </source>
</evidence>
<sequence>MTVTRRTVSGATAVVMAVGALALTSAPAGARPPAPTDGPVTTQREMVVTANPLATAAGVKVLRQGGTAADAAVAVQAVLGLVEPQSSGLGGGAFAVWYDADTGEVTTYDARETAPMAATEDRFAGLSFVTAWQSGLSVGVPGTPMLMETLHDEQGQRPWPTLFTDGIRLAQGGYAVTDRTADQVNSLLALNPSCTDRLFFRDPTAFEYFTNGSATDCAAVPAGTRVQNPDYADTLRTLRSQGAAGFYTGDLADAVVEAVTTDPAIPGDMTLADLAAYEVVEREPVCHDYRGHEVCGMGPPSSGALAVGQILGILENVDLGEDPLGEEFVHLFAQAGRLAFADRNLYVGDTDYVTVPVEGMLDEDYLASRAALITDMDMGTAAPGTPPGEFDPTAPQTNDEGAGTSHVSIVDRYGNALSMTTTIESSFGNGVMVPGGGFLLNNELTDFSFAPVGADGVPVANRVEPGKRPRSSMSPTIVFDPAGDLELVTGSPGGSSIIGYTAQSIVNVLDFGLDPQTAVDVPHHQNRNGATNLEAPIPGVTLDYDVEALAAALEARGHPVSIGTLTSGLSVIQVTDDGLVGGADHRRDGTVGGR</sequence>
<keyword evidence="6 9" id="KW-0865">Zymogen</keyword>
<dbReference type="EC" id="2.3.2.2" evidence="9"/>
<keyword evidence="13" id="KW-1185">Reference proteome</keyword>
<evidence type="ECO:0000256" key="8">
    <source>
        <dbReference type="ARBA" id="ARBA00047417"/>
    </source>
</evidence>
<dbReference type="PANTHER" id="PTHR43199:SF1">
    <property type="entry name" value="GLUTATHIONE HYDROLASE PROENZYME"/>
    <property type="match status" value="1"/>
</dbReference>
<organism evidence="12 13">
    <name type="scientific">Aquipuribacter nitratireducens</name>
    <dbReference type="NCBI Taxonomy" id="650104"/>
    <lineage>
        <taxon>Bacteria</taxon>
        <taxon>Bacillati</taxon>
        <taxon>Actinomycetota</taxon>
        <taxon>Actinomycetes</taxon>
        <taxon>Micrococcales</taxon>
        <taxon>Intrasporangiaceae</taxon>
        <taxon>Aquipuribacter</taxon>
    </lineage>
</organism>
<keyword evidence="4 9" id="KW-0808">Transferase</keyword>
<evidence type="ECO:0000256" key="2">
    <source>
        <dbReference type="ARBA" id="ARBA00001089"/>
    </source>
</evidence>
<dbReference type="GO" id="GO:0103068">
    <property type="term" value="F:leukotriene C4 gamma-glutamyl transferase activity"/>
    <property type="evidence" value="ECO:0007669"/>
    <property type="project" value="UniProtKB-EC"/>
</dbReference>
<comment type="pathway">
    <text evidence="9">Sulfur metabolism; glutathione metabolism.</text>
</comment>
<dbReference type="NCBIfam" id="TIGR00066">
    <property type="entry name" value="g_glut_trans"/>
    <property type="match status" value="1"/>
</dbReference>
<evidence type="ECO:0000256" key="1">
    <source>
        <dbReference type="ARBA" id="ARBA00001049"/>
    </source>
</evidence>
<comment type="subunit">
    <text evidence="9">This enzyme consists of two polypeptide chains, which are synthesized in precursor form from a single polypeptide.</text>
</comment>
<dbReference type="Gene3D" id="3.60.20.40">
    <property type="match status" value="1"/>
</dbReference>
<dbReference type="Proteomes" id="UP001596122">
    <property type="component" value="Unassembled WGS sequence"/>
</dbReference>